<dbReference type="PRINTS" id="PR00457">
    <property type="entry name" value="ANPEROXIDASE"/>
</dbReference>
<evidence type="ECO:0000256" key="7">
    <source>
        <dbReference type="ARBA" id="ARBA00023157"/>
    </source>
</evidence>
<dbReference type="EMBL" id="CM012448">
    <property type="protein sequence ID" value="RVE65735.1"/>
    <property type="molecule type" value="Genomic_DNA"/>
</dbReference>
<evidence type="ECO:0000313" key="11">
    <source>
        <dbReference type="EMBL" id="RVE65735.1"/>
    </source>
</evidence>
<reference evidence="11 12" key="1">
    <citation type="submission" date="2018-11" db="EMBL/GenBank/DDBJ databases">
        <authorList>
            <person name="Lopez-Roques C."/>
            <person name="Donnadieu C."/>
            <person name="Bouchez O."/>
            <person name="Klopp C."/>
            <person name="Cabau C."/>
            <person name="Zahm M."/>
        </authorList>
    </citation>
    <scope>NUCLEOTIDE SEQUENCE [LARGE SCALE GENOMIC DNA]</scope>
    <source>
        <strain evidence="11">RS831</strain>
        <tissue evidence="11">Whole body</tissue>
    </source>
</reference>
<comment type="similarity">
    <text evidence="8">Belongs to the peroxidase family. XPO subfamily.</text>
</comment>
<dbReference type="Proteomes" id="UP000283210">
    <property type="component" value="Chromosome 12"/>
</dbReference>
<evidence type="ECO:0000256" key="1">
    <source>
        <dbReference type="ARBA" id="ARBA00001970"/>
    </source>
</evidence>
<dbReference type="PANTHER" id="PTHR11475:SF63">
    <property type="entry name" value="EOSINOPHIL PEROXIDASE"/>
    <property type="match status" value="1"/>
</dbReference>
<keyword evidence="3 9" id="KW-0479">Metal-binding</keyword>
<evidence type="ECO:0000256" key="10">
    <source>
        <dbReference type="SAM" id="SignalP"/>
    </source>
</evidence>
<evidence type="ECO:0000256" key="3">
    <source>
        <dbReference type="ARBA" id="ARBA00022723"/>
    </source>
</evidence>
<gene>
    <name evidence="11" type="ORF">OJAV_G00119480</name>
</gene>
<feature type="binding site" description="axial binding residue" evidence="9">
    <location>
        <position position="489"/>
    </location>
    <ligand>
        <name>heme b</name>
        <dbReference type="ChEBI" id="CHEBI:60344"/>
    </ligand>
    <ligandPart>
        <name>Fe</name>
        <dbReference type="ChEBI" id="CHEBI:18248"/>
    </ligandPart>
</feature>
<dbReference type="Pfam" id="PF03098">
    <property type="entry name" value="An_peroxidase"/>
    <property type="match status" value="2"/>
</dbReference>
<organism evidence="11 12">
    <name type="scientific">Oryzias javanicus</name>
    <name type="common">Javanese ricefish</name>
    <name type="synonym">Aplocheilus javanicus</name>
    <dbReference type="NCBI Taxonomy" id="123683"/>
    <lineage>
        <taxon>Eukaryota</taxon>
        <taxon>Metazoa</taxon>
        <taxon>Chordata</taxon>
        <taxon>Craniata</taxon>
        <taxon>Vertebrata</taxon>
        <taxon>Euteleostomi</taxon>
        <taxon>Actinopterygii</taxon>
        <taxon>Neopterygii</taxon>
        <taxon>Teleostei</taxon>
        <taxon>Neoteleostei</taxon>
        <taxon>Acanthomorphata</taxon>
        <taxon>Ovalentaria</taxon>
        <taxon>Atherinomorphae</taxon>
        <taxon>Beloniformes</taxon>
        <taxon>Adrianichthyidae</taxon>
        <taxon>Oryziinae</taxon>
        <taxon>Oryzias</taxon>
    </lineage>
</organism>
<dbReference type="GO" id="GO:0020037">
    <property type="term" value="F:heme binding"/>
    <property type="evidence" value="ECO:0007669"/>
    <property type="project" value="InterPro"/>
</dbReference>
<dbReference type="GO" id="GO:0006979">
    <property type="term" value="P:response to oxidative stress"/>
    <property type="evidence" value="ECO:0007669"/>
    <property type="project" value="InterPro"/>
</dbReference>
<dbReference type="Gene3D" id="1.10.640.10">
    <property type="entry name" value="Haem peroxidase domain superfamily, animal type"/>
    <property type="match status" value="2"/>
</dbReference>
<keyword evidence="6 9" id="KW-0408">Iron</keyword>
<proteinExistence type="inferred from homology"/>
<dbReference type="SUPFAM" id="SSF48113">
    <property type="entry name" value="Heme-dependent peroxidases"/>
    <property type="match status" value="2"/>
</dbReference>
<evidence type="ECO:0000313" key="12">
    <source>
        <dbReference type="Proteomes" id="UP000283210"/>
    </source>
</evidence>
<evidence type="ECO:0000256" key="6">
    <source>
        <dbReference type="ARBA" id="ARBA00023004"/>
    </source>
</evidence>
<evidence type="ECO:0000256" key="9">
    <source>
        <dbReference type="PIRSR" id="PIRSR619791-2"/>
    </source>
</evidence>
<evidence type="ECO:0000256" key="4">
    <source>
        <dbReference type="ARBA" id="ARBA00022729"/>
    </source>
</evidence>
<dbReference type="GO" id="GO:0005615">
    <property type="term" value="C:extracellular space"/>
    <property type="evidence" value="ECO:0007669"/>
    <property type="project" value="TreeGrafter"/>
</dbReference>
<dbReference type="PROSITE" id="PS50292">
    <property type="entry name" value="PEROXIDASE_3"/>
    <property type="match status" value="2"/>
</dbReference>
<reference evidence="11 12" key="2">
    <citation type="submission" date="2019-01" db="EMBL/GenBank/DDBJ databases">
        <title>A chromosome length genome reference of the Java medaka (oryzias javanicus).</title>
        <authorList>
            <person name="Herpin A."/>
            <person name="Takehana Y."/>
            <person name="Naruse K."/>
            <person name="Ansai S."/>
            <person name="Kawaguchi M."/>
        </authorList>
    </citation>
    <scope>NUCLEOTIDE SEQUENCE [LARGE SCALE GENOMIC DNA]</scope>
    <source>
        <strain evidence="11">RS831</strain>
        <tissue evidence="11">Whole body</tissue>
    </source>
</reference>
<evidence type="ECO:0008006" key="13">
    <source>
        <dbReference type="Google" id="ProtNLM"/>
    </source>
</evidence>
<evidence type="ECO:0000256" key="8">
    <source>
        <dbReference type="ARBA" id="ARBA00061342"/>
    </source>
</evidence>
<dbReference type="PANTHER" id="PTHR11475">
    <property type="entry name" value="OXIDASE/PEROXIDASE"/>
    <property type="match status" value="1"/>
</dbReference>
<keyword evidence="7" id="KW-1015">Disulfide bond</keyword>
<dbReference type="OrthoDB" id="823504at2759"/>
<dbReference type="GO" id="GO:0046872">
    <property type="term" value="F:metal ion binding"/>
    <property type="evidence" value="ECO:0007669"/>
    <property type="project" value="UniProtKB-KW"/>
</dbReference>
<evidence type="ECO:0000256" key="5">
    <source>
        <dbReference type="ARBA" id="ARBA00023002"/>
    </source>
</evidence>
<comment type="cofactor">
    <cofactor evidence="1">
        <name>heme b</name>
        <dbReference type="ChEBI" id="CHEBI:60344"/>
    </cofactor>
</comment>
<dbReference type="InterPro" id="IPR019791">
    <property type="entry name" value="Haem_peroxidase_animal"/>
</dbReference>
<keyword evidence="12" id="KW-1185">Reference proteome</keyword>
<protein>
    <recommendedName>
        <fullName evidence="13">Myeloid-specific peroxidase</fullName>
    </recommendedName>
</protein>
<evidence type="ECO:0000256" key="2">
    <source>
        <dbReference type="ARBA" id="ARBA00022617"/>
    </source>
</evidence>
<dbReference type="InterPro" id="IPR037120">
    <property type="entry name" value="Haem_peroxidase_sf_animal"/>
</dbReference>
<keyword evidence="2 9" id="KW-0349">Heme</keyword>
<dbReference type="GO" id="GO:0004601">
    <property type="term" value="F:peroxidase activity"/>
    <property type="evidence" value="ECO:0007669"/>
    <property type="project" value="InterPro"/>
</dbReference>
<feature type="signal peptide" evidence="10">
    <location>
        <begin position="1"/>
        <end position="18"/>
    </location>
</feature>
<sequence>MLLSVLFVLGISLVPAHFKPTGETFGSPFLQQSFEEAKKIVDDAYKYSREESLRRVRKEVVRPHDALRLLKQPRGDTRSAVRSADYMAQTLRLVHDRVHHLHKRSLNATDLLTEDDLLKLAEISGCAARVRLPQCLTVPNLNKYRTATSVCNNLKNPRLGASNTPFTRWLPAEYDDGISQPKGWNRNRTFNNFVLPLVRQVSNNILSATDANVVNDDEFNLIITFFGQWNDHDLTFTPFSPSIRSFSNGLNCDESCEQSEPCTPIPIPPGDPRLLSHPDTCIPAFRSAPVCGTGYTAYNFGGEPNKREQINALTAFLDLGQVYGSEEKLALYLRNLSSDAGLLKVNTEFKDNGRELLPFHPMEVQMCATRRRITKDPNAKEVPCFIAGDVRVDENLALTSIHTVFLREHNRLARELKKLNPHWDSETLYQEARKIMGAYAQKLIFKDYLPHIVGDEAMRKQLGQYPGYNADIDPSIANVFATAAYRFAHLAIQPSLFRLDEDYREHPQFPSVPLYEAFFTPWRVIYEGGIDPVVRGLLGQPAKLNTQDQMMVDAIRERLFQFVQRLALDLGALNMQRSRDHGIPGYNAWRKFCGLSQPRNVTELGQVLGNEDLARRLLELYGTPDNIDIWLGGVAEPFVRGGRVGPLFACLIATQFQKIRQGDRLWYENPGVFTRFQRTALRSVRLSKIICENTNLTSVPADVFKVVSRLNKRVLCSRLSSLNLSPWRDRSCVDLRQHLIRVTEMLLPVLLLLSVSLVDSHFKHKGEYLGSPFLQRCFKQAKTIVDDAYKYSREESLKRVRTDVVKPHDALRLMKQPRGDTRSAVRSADYMEQTLRLIRERVHQVHRRALNATDLLSPEDLKELARLTGCEARVRLPQCESTPNINKYRTATSICNNLKDPRLGASNTPFTRWLPAEYDDGISQPKGWNRNRTFNNFMLPLVRQVSNNILSTTDAGVVSDREYTHMVTFFGQWNDHDLSFTPFSPSIRSFSNGVNCDESCEHTEPCTPIPIPPGDPRLPSRPDSCIPAFRSAPVCGTGYSAYNFGGEPNKREQINALTAFLDLGKCYGSEEKLALYLRNLSSDAGLLKVNTDFKDNGRELLPFHPMLVEMCATRRRITNDTNAKEVPCFIAGDSRVDENIALTSIHTLFVREHNRLARELKKLNRHWDSETLYQEARKIMGAYTQTFVFRDYLPHIVGDDAMRKKLGRYPGYNANVNPSIANVFATAAYRFAHLAIQPVLSRLNANNAEHALFPSVPLYEAFFTPWRVVFEGGIDPLLRGLIIRPAKLNTQDHMMVNAIRERLFQFVQHLALDLGSLNMQRSRDHGIPGYNAWRKFCGLSQPQNQAQLGQVLGNNNLARQLLQLYGTPDNIDIWLGGVAEPFVRGGRLGPLFACLIATQFQRIRQGDRLWHEKPGVFTPSQRAALRSVSMSRIICDNSGITSVPMDAYRIVSNSNRLVQCSSIPRLNLAAWRESPADSGESSMKNAQGEKLDVRDMNGIDPQGFQNPREPQTLAEPLIALENEIL</sequence>
<keyword evidence="4 10" id="KW-0732">Signal</keyword>
<name>A0A437CS70_ORYJA</name>
<keyword evidence="5" id="KW-0560">Oxidoreductase</keyword>
<dbReference type="InterPro" id="IPR010255">
    <property type="entry name" value="Haem_peroxidase_sf"/>
</dbReference>
<accession>A0A437CS70</accession>
<feature type="chain" id="PRO_5019323169" description="Myeloid-specific peroxidase" evidence="10">
    <location>
        <begin position="19"/>
        <end position="1525"/>
    </location>
</feature>
<dbReference type="FunFam" id="1.10.640.10:FF:000001">
    <property type="entry name" value="Peroxidasin homolog"/>
    <property type="match status" value="2"/>
</dbReference>